<keyword evidence="10" id="KW-1185">Reference proteome</keyword>
<dbReference type="PANTHER" id="PTHR33228">
    <property type="entry name" value="PROTEIN GLUTAMINE DUMPER 4-RELATED"/>
    <property type="match status" value="1"/>
</dbReference>
<evidence type="ECO:0000256" key="4">
    <source>
        <dbReference type="ARBA" id="ARBA00022692"/>
    </source>
</evidence>
<dbReference type="GO" id="GO:0006865">
    <property type="term" value="P:amino acid transport"/>
    <property type="evidence" value="ECO:0007669"/>
    <property type="project" value="UniProtKB-KW"/>
</dbReference>
<evidence type="ECO:0000256" key="7">
    <source>
        <dbReference type="ARBA" id="ARBA00023136"/>
    </source>
</evidence>
<feature type="transmembrane region" description="Helical" evidence="8">
    <location>
        <begin position="20"/>
        <end position="42"/>
    </location>
</feature>
<dbReference type="GO" id="GO:0016020">
    <property type="term" value="C:membrane"/>
    <property type="evidence" value="ECO:0007669"/>
    <property type="project" value="UniProtKB-SubCell"/>
</dbReference>
<dbReference type="eggNOG" id="ENOG502S94S">
    <property type="taxonomic scope" value="Eukaryota"/>
</dbReference>
<dbReference type="HOGENOM" id="CLU_112624_3_0_1"/>
<evidence type="ECO:0000256" key="3">
    <source>
        <dbReference type="ARBA" id="ARBA00022448"/>
    </source>
</evidence>
<dbReference type="Proteomes" id="UP000017836">
    <property type="component" value="Unassembled WGS sequence"/>
</dbReference>
<dbReference type="AlphaFoldDB" id="W1P7J2"/>
<evidence type="ECO:0000256" key="8">
    <source>
        <dbReference type="SAM" id="Phobius"/>
    </source>
</evidence>
<gene>
    <name evidence="9" type="ORF">AMTR_s00006p00263100</name>
</gene>
<evidence type="ECO:0000256" key="5">
    <source>
        <dbReference type="ARBA" id="ARBA00022970"/>
    </source>
</evidence>
<keyword evidence="4 8" id="KW-0812">Transmembrane</keyword>
<organism evidence="9 10">
    <name type="scientific">Amborella trichopoda</name>
    <dbReference type="NCBI Taxonomy" id="13333"/>
    <lineage>
        <taxon>Eukaryota</taxon>
        <taxon>Viridiplantae</taxon>
        <taxon>Streptophyta</taxon>
        <taxon>Embryophyta</taxon>
        <taxon>Tracheophyta</taxon>
        <taxon>Spermatophyta</taxon>
        <taxon>Magnoliopsida</taxon>
        <taxon>Amborellales</taxon>
        <taxon>Amborellaceae</taxon>
        <taxon>Amborella</taxon>
    </lineage>
</organism>
<dbReference type="Gramene" id="ERN05847">
    <property type="protein sequence ID" value="ERN05847"/>
    <property type="gene ID" value="AMTR_s00006p00263100"/>
</dbReference>
<evidence type="ECO:0000313" key="9">
    <source>
        <dbReference type="EMBL" id="ERN05847.1"/>
    </source>
</evidence>
<sequence>MRPINGNASAPKLSLWHSPVPYLFGGLAFILGLIAFALLILLCSYRKNSGESEEQQSEKPANSIETLSPLDMEPKFVVIMAGEQTPTFLAKPSTHDQE</sequence>
<evidence type="ECO:0000313" key="10">
    <source>
        <dbReference type="Proteomes" id="UP000017836"/>
    </source>
</evidence>
<keyword evidence="7 8" id="KW-0472">Membrane</keyword>
<dbReference type="OMA" id="SSICCCE"/>
<evidence type="ECO:0000256" key="6">
    <source>
        <dbReference type="ARBA" id="ARBA00022989"/>
    </source>
</evidence>
<accession>W1P7J2</accession>
<proteinExistence type="inferred from homology"/>
<keyword evidence="3" id="KW-0813">Transport</keyword>
<evidence type="ECO:0000256" key="1">
    <source>
        <dbReference type="ARBA" id="ARBA00004167"/>
    </source>
</evidence>
<keyword evidence="5" id="KW-0029">Amino-acid transport</keyword>
<reference evidence="10" key="1">
    <citation type="journal article" date="2013" name="Science">
        <title>The Amborella genome and the evolution of flowering plants.</title>
        <authorList>
            <consortium name="Amborella Genome Project"/>
        </authorList>
    </citation>
    <scope>NUCLEOTIDE SEQUENCE [LARGE SCALE GENOMIC DNA]</scope>
</reference>
<comment type="subcellular location">
    <subcellularLocation>
        <location evidence="1">Membrane</location>
        <topology evidence="1">Single-pass membrane protein</topology>
    </subcellularLocation>
</comment>
<keyword evidence="6 8" id="KW-1133">Transmembrane helix</keyword>
<comment type="similarity">
    <text evidence="2">Belongs to the GLUTAMINE DUMPER 1 (TC 9.B.60) family.</text>
</comment>
<protein>
    <submittedName>
        <fullName evidence="9">Uncharacterized protein</fullName>
    </submittedName>
</protein>
<dbReference type="PANTHER" id="PTHR33228:SF77">
    <property type="entry name" value="PROTEIN GLUTAMINE DUMPER 2"/>
    <property type="match status" value="1"/>
</dbReference>
<dbReference type="EMBL" id="KI393980">
    <property type="protein sequence ID" value="ERN05847.1"/>
    <property type="molecule type" value="Genomic_DNA"/>
</dbReference>
<dbReference type="GO" id="GO:0080143">
    <property type="term" value="P:regulation of amino acid export"/>
    <property type="evidence" value="ECO:0007669"/>
    <property type="project" value="InterPro"/>
</dbReference>
<name>W1P7J2_AMBTC</name>
<dbReference type="InterPro" id="IPR040359">
    <property type="entry name" value="GDU"/>
</dbReference>
<evidence type="ECO:0000256" key="2">
    <source>
        <dbReference type="ARBA" id="ARBA00009977"/>
    </source>
</evidence>